<evidence type="ECO:0000313" key="1">
    <source>
        <dbReference type="EMBL" id="KAK2110220.1"/>
    </source>
</evidence>
<evidence type="ECO:0000313" key="2">
    <source>
        <dbReference type="Proteomes" id="UP001266305"/>
    </source>
</evidence>
<proteinExistence type="predicted"/>
<dbReference type="EMBL" id="JASSZA010000005">
    <property type="protein sequence ID" value="KAK2110220.1"/>
    <property type="molecule type" value="Genomic_DNA"/>
</dbReference>
<gene>
    <name evidence="1" type="ORF">P7K49_009966</name>
</gene>
<comment type="caution">
    <text evidence="1">The sequence shown here is derived from an EMBL/GenBank/DDBJ whole genome shotgun (WGS) entry which is preliminary data.</text>
</comment>
<name>A0ABQ9VMA6_SAGOE</name>
<reference evidence="1 2" key="1">
    <citation type="submission" date="2023-05" db="EMBL/GenBank/DDBJ databases">
        <title>B98-5 Cell Line De Novo Hybrid Assembly: An Optical Mapping Approach.</title>
        <authorList>
            <person name="Kananen K."/>
            <person name="Auerbach J.A."/>
            <person name="Kautto E."/>
            <person name="Blachly J.S."/>
        </authorList>
    </citation>
    <scope>NUCLEOTIDE SEQUENCE [LARGE SCALE GENOMIC DNA]</scope>
    <source>
        <strain evidence="1">B95-8</strain>
        <tissue evidence="1">Cell line</tissue>
    </source>
</reference>
<keyword evidence="2" id="KW-1185">Reference proteome</keyword>
<dbReference type="Proteomes" id="UP001266305">
    <property type="component" value="Unassembled WGS sequence"/>
</dbReference>
<organism evidence="1 2">
    <name type="scientific">Saguinus oedipus</name>
    <name type="common">Cotton-top tamarin</name>
    <name type="synonym">Oedipomidas oedipus</name>
    <dbReference type="NCBI Taxonomy" id="9490"/>
    <lineage>
        <taxon>Eukaryota</taxon>
        <taxon>Metazoa</taxon>
        <taxon>Chordata</taxon>
        <taxon>Craniata</taxon>
        <taxon>Vertebrata</taxon>
        <taxon>Euteleostomi</taxon>
        <taxon>Mammalia</taxon>
        <taxon>Eutheria</taxon>
        <taxon>Euarchontoglires</taxon>
        <taxon>Primates</taxon>
        <taxon>Haplorrhini</taxon>
        <taxon>Platyrrhini</taxon>
        <taxon>Cebidae</taxon>
        <taxon>Callitrichinae</taxon>
        <taxon>Saguinus</taxon>
    </lineage>
</organism>
<accession>A0ABQ9VMA6</accession>
<protein>
    <submittedName>
        <fullName evidence="1">Uncharacterized protein</fullName>
    </submittedName>
</protein>
<sequence>MGRDYTGAKWLCRTPAQAVQLPGPFAPYDTLRPPTASTVATFRCVIPKNPQGRVHSPLLKLPKRALGPPDAPTVYSQESLLKDRLKGAGLAFRVWDSAPALCGLVGGVRITLFSNMDIHRTLLVSQPKPSSCSQGGACLGGFHLWVATVV</sequence>